<evidence type="ECO:0000313" key="2">
    <source>
        <dbReference type="EMBL" id="KAH9321003.1"/>
    </source>
</evidence>
<accession>A0AA38LDC2</accession>
<feature type="non-terminal residue" evidence="2">
    <location>
        <position position="1"/>
    </location>
</feature>
<dbReference type="Proteomes" id="UP000824469">
    <property type="component" value="Unassembled WGS sequence"/>
</dbReference>
<dbReference type="EMBL" id="JAHRHJ020000003">
    <property type="protein sequence ID" value="KAH9321003.1"/>
    <property type="molecule type" value="Genomic_DNA"/>
</dbReference>
<organism evidence="2 3">
    <name type="scientific">Taxus chinensis</name>
    <name type="common">Chinese yew</name>
    <name type="synonym">Taxus wallichiana var. chinensis</name>
    <dbReference type="NCBI Taxonomy" id="29808"/>
    <lineage>
        <taxon>Eukaryota</taxon>
        <taxon>Viridiplantae</taxon>
        <taxon>Streptophyta</taxon>
        <taxon>Embryophyta</taxon>
        <taxon>Tracheophyta</taxon>
        <taxon>Spermatophyta</taxon>
        <taxon>Pinopsida</taxon>
        <taxon>Pinidae</taxon>
        <taxon>Conifers II</taxon>
        <taxon>Cupressales</taxon>
        <taxon>Taxaceae</taxon>
        <taxon>Taxus</taxon>
    </lineage>
</organism>
<reference evidence="2 3" key="1">
    <citation type="journal article" date="2021" name="Nat. Plants">
        <title>The Taxus genome provides insights into paclitaxel biosynthesis.</title>
        <authorList>
            <person name="Xiong X."/>
            <person name="Gou J."/>
            <person name="Liao Q."/>
            <person name="Li Y."/>
            <person name="Zhou Q."/>
            <person name="Bi G."/>
            <person name="Li C."/>
            <person name="Du R."/>
            <person name="Wang X."/>
            <person name="Sun T."/>
            <person name="Guo L."/>
            <person name="Liang H."/>
            <person name="Lu P."/>
            <person name="Wu Y."/>
            <person name="Zhang Z."/>
            <person name="Ro D.K."/>
            <person name="Shang Y."/>
            <person name="Huang S."/>
            <person name="Yan J."/>
        </authorList>
    </citation>
    <scope>NUCLEOTIDE SEQUENCE [LARGE SCALE GENOMIC DNA]</scope>
    <source>
        <strain evidence="2">Ta-2019</strain>
    </source>
</reference>
<proteinExistence type="predicted"/>
<keyword evidence="1" id="KW-1133">Transmembrane helix</keyword>
<feature type="transmembrane region" description="Helical" evidence="1">
    <location>
        <begin position="125"/>
        <end position="148"/>
    </location>
</feature>
<evidence type="ECO:0000313" key="3">
    <source>
        <dbReference type="Proteomes" id="UP000824469"/>
    </source>
</evidence>
<name>A0AA38LDC2_TAXCH</name>
<keyword evidence="3" id="KW-1185">Reference proteome</keyword>
<gene>
    <name evidence="2" type="ORF">KI387_015642</name>
</gene>
<protein>
    <submittedName>
        <fullName evidence="2">Uncharacterized protein</fullName>
    </submittedName>
</protein>
<sequence length="154" mass="17148">HLDMQMKKVRLQGENGLVKGSHDMGAVVGVYVVFQVSILGSLFTSSSSPNYGLVIIPHFYLSLAACLSTLITLLLPFITACTQEEHLLVMPENDEEAQLQLVTNEDAPPFTLHLVHEAAAPPFLLLYYCRMVVCVYVVAFPLLVYASYQRRFTV</sequence>
<keyword evidence="1" id="KW-0812">Transmembrane</keyword>
<keyword evidence="1" id="KW-0472">Membrane</keyword>
<dbReference type="AlphaFoldDB" id="A0AA38LDC2"/>
<feature type="transmembrane region" description="Helical" evidence="1">
    <location>
        <begin position="24"/>
        <end position="43"/>
    </location>
</feature>
<feature type="transmembrane region" description="Helical" evidence="1">
    <location>
        <begin position="55"/>
        <end position="78"/>
    </location>
</feature>
<evidence type="ECO:0000256" key="1">
    <source>
        <dbReference type="SAM" id="Phobius"/>
    </source>
</evidence>
<comment type="caution">
    <text evidence="2">The sequence shown here is derived from an EMBL/GenBank/DDBJ whole genome shotgun (WGS) entry which is preliminary data.</text>
</comment>